<gene>
    <name evidence="1" type="ORF">FHS57_006126</name>
</gene>
<dbReference type="RefSeq" id="WP_183980209.1">
    <property type="nucleotide sequence ID" value="NZ_JACIBY010000025.1"/>
</dbReference>
<proteinExistence type="predicted"/>
<organism evidence="1 2">
    <name type="scientific">Runella defluvii</name>
    <dbReference type="NCBI Taxonomy" id="370973"/>
    <lineage>
        <taxon>Bacteria</taxon>
        <taxon>Pseudomonadati</taxon>
        <taxon>Bacteroidota</taxon>
        <taxon>Cytophagia</taxon>
        <taxon>Cytophagales</taxon>
        <taxon>Spirosomataceae</taxon>
        <taxon>Runella</taxon>
    </lineage>
</organism>
<dbReference type="Proteomes" id="UP000541352">
    <property type="component" value="Unassembled WGS sequence"/>
</dbReference>
<protein>
    <submittedName>
        <fullName evidence="1">Uncharacterized protein</fullName>
    </submittedName>
</protein>
<comment type="caution">
    <text evidence="1">The sequence shown here is derived from an EMBL/GenBank/DDBJ whole genome shotgun (WGS) entry which is preliminary data.</text>
</comment>
<dbReference type="EMBL" id="JACIBY010000025">
    <property type="protein sequence ID" value="MBB3842097.1"/>
    <property type="molecule type" value="Genomic_DNA"/>
</dbReference>
<name>A0A7W5ZV25_9BACT</name>
<evidence type="ECO:0000313" key="2">
    <source>
        <dbReference type="Proteomes" id="UP000541352"/>
    </source>
</evidence>
<sequence length="129" mass="14432">MRTLFVAWTLLLLTGLVEGVSQTPTRFIIFKTDADENDNPAAIVYVQFANKMTQIAKITGNAELVDKKEFAEKGIPKNAIAACGAWWAGAGDYFYLLKTPKGIAIYKGWQDEGQQDKGYHWTKLKEISQ</sequence>
<evidence type="ECO:0000313" key="1">
    <source>
        <dbReference type="EMBL" id="MBB3842097.1"/>
    </source>
</evidence>
<reference evidence="1 2" key="1">
    <citation type="submission" date="2020-08" db="EMBL/GenBank/DDBJ databases">
        <title>Genomic Encyclopedia of Type Strains, Phase IV (KMG-IV): sequencing the most valuable type-strain genomes for metagenomic binning, comparative biology and taxonomic classification.</title>
        <authorList>
            <person name="Goeker M."/>
        </authorList>
    </citation>
    <scope>NUCLEOTIDE SEQUENCE [LARGE SCALE GENOMIC DNA]</scope>
    <source>
        <strain evidence="1 2">DSM 17976</strain>
    </source>
</reference>
<accession>A0A7W5ZV25</accession>
<dbReference type="AlphaFoldDB" id="A0A7W5ZV25"/>
<keyword evidence="2" id="KW-1185">Reference proteome</keyword>